<dbReference type="InterPro" id="IPR027417">
    <property type="entry name" value="P-loop_NTPase"/>
</dbReference>
<dbReference type="GO" id="GO:0003724">
    <property type="term" value="F:RNA helicase activity"/>
    <property type="evidence" value="ECO:0007669"/>
    <property type="project" value="UniProtKB-EC"/>
</dbReference>
<dbReference type="Gene3D" id="3.40.50.300">
    <property type="entry name" value="P-loop containing nucleotide triphosphate hydrolases"/>
    <property type="match status" value="2"/>
</dbReference>
<dbReference type="Proteomes" id="UP000007799">
    <property type="component" value="Unassembled WGS sequence"/>
</dbReference>
<dbReference type="PROSITE" id="PS00039">
    <property type="entry name" value="DEAD_ATP_HELICASE"/>
    <property type="match status" value="1"/>
</dbReference>
<comment type="catalytic activity">
    <reaction evidence="8">
        <text>ATP + H2O = ADP + phosphate + H(+)</text>
        <dbReference type="Rhea" id="RHEA:13065"/>
        <dbReference type="ChEBI" id="CHEBI:15377"/>
        <dbReference type="ChEBI" id="CHEBI:15378"/>
        <dbReference type="ChEBI" id="CHEBI:30616"/>
        <dbReference type="ChEBI" id="CHEBI:43474"/>
        <dbReference type="ChEBI" id="CHEBI:456216"/>
        <dbReference type="EC" id="3.6.4.13"/>
    </reaction>
</comment>
<dbReference type="GO" id="GO:0003723">
    <property type="term" value="F:RNA binding"/>
    <property type="evidence" value="ECO:0007669"/>
    <property type="project" value="UniProtKB-UniRule"/>
</dbReference>
<dbReference type="PROSITE" id="PS51195">
    <property type="entry name" value="Q_MOTIF"/>
    <property type="match status" value="1"/>
</dbReference>
<dbReference type="OMA" id="KRMKIRH"/>
<feature type="compositionally biased region" description="Basic residues" evidence="9">
    <location>
        <begin position="116"/>
        <end position="133"/>
    </location>
</feature>
<protein>
    <recommendedName>
        <fullName evidence="8">ATP-dependent RNA helicase</fullName>
        <ecNumber evidence="8">3.6.4.13</ecNumber>
    </recommendedName>
</protein>
<dbReference type="STRING" id="946362.F2UEH5"/>
<keyword evidence="1 7" id="KW-0547">Nucleotide-binding</keyword>
<dbReference type="SUPFAM" id="SSF52540">
    <property type="entry name" value="P-loop containing nucleoside triphosphate hydrolases"/>
    <property type="match status" value="2"/>
</dbReference>
<evidence type="ECO:0000256" key="4">
    <source>
        <dbReference type="ARBA" id="ARBA00022840"/>
    </source>
</evidence>
<comment type="domain">
    <text evidence="8">The Q motif is unique to and characteristic of the DEAD box family of RNA helicases and controls ATP binding and hydrolysis.</text>
</comment>
<feature type="compositionally biased region" description="Acidic residues" evidence="9">
    <location>
        <begin position="714"/>
        <end position="733"/>
    </location>
</feature>
<evidence type="ECO:0000259" key="10">
    <source>
        <dbReference type="PROSITE" id="PS51192"/>
    </source>
</evidence>
<dbReference type="InParanoid" id="F2UEH5"/>
<dbReference type="SMART" id="SM00490">
    <property type="entry name" value="HELICc"/>
    <property type="match status" value="1"/>
</dbReference>
<dbReference type="OrthoDB" id="3370at2759"/>
<dbReference type="GO" id="GO:0016787">
    <property type="term" value="F:hydrolase activity"/>
    <property type="evidence" value="ECO:0007669"/>
    <property type="project" value="UniProtKB-KW"/>
</dbReference>
<feature type="domain" description="DEAD-box RNA helicase Q" evidence="12">
    <location>
        <begin position="237"/>
        <end position="265"/>
    </location>
</feature>
<organism evidence="14">
    <name type="scientific">Salpingoeca rosetta (strain ATCC 50818 / BSB-021)</name>
    <dbReference type="NCBI Taxonomy" id="946362"/>
    <lineage>
        <taxon>Eukaryota</taxon>
        <taxon>Choanoflagellata</taxon>
        <taxon>Craspedida</taxon>
        <taxon>Salpingoecidae</taxon>
        <taxon>Salpingoeca</taxon>
    </lineage>
</organism>
<dbReference type="PANTHER" id="PTHR24031">
    <property type="entry name" value="RNA HELICASE"/>
    <property type="match status" value="1"/>
</dbReference>
<keyword evidence="5 8" id="KW-0694">RNA-binding</keyword>
<dbReference type="Pfam" id="PF00271">
    <property type="entry name" value="Helicase_C"/>
    <property type="match status" value="1"/>
</dbReference>
<dbReference type="GeneID" id="16073240"/>
<evidence type="ECO:0000259" key="12">
    <source>
        <dbReference type="PROSITE" id="PS51195"/>
    </source>
</evidence>
<feature type="compositionally biased region" description="Low complexity" evidence="9">
    <location>
        <begin position="153"/>
        <end position="162"/>
    </location>
</feature>
<accession>F2UEH5</accession>
<dbReference type="SMART" id="SM00487">
    <property type="entry name" value="DEXDc"/>
    <property type="match status" value="1"/>
</dbReference>
<evidence type="ECO:0000256" key="6">
    <source>
        <dbReference type="PROSITE-ProRule" id="PRU00552"/>
    </source>
</evidence>
<feature type="compositionally biased region" description="Basic and acidic residues" evidence="9">
    <location>
        <begin position="734"/>
        <end position="751"/>
    </location>
</feature>
<dbReference type="CDD" id="cd18787">
    <property type="entry name" value="SF2_C_DEAD"/>
    <property type="match status" value="1"/>
</dbReference>
<evidence type="ECO:0000256" key="5">
    <source>
        <dbReference type="ARBA" id="ARBA00022884"/>
    </source>
</evidence>
<dbReference type="FunCoup" id="F2UEH5">
    <property type="interactions" value="1784"/>
</dbReference>
<gene>
    <name evidence="13" type="ORF">PTSG_07250</name>
</gene>
<feature type="compositionally biased region" description="Basic residues" evidence="9">
    <location>
        <begin position="176"/>
        <end position="190"/>
    </location>
</feature>
<evidence type="ECO:0000256" key="7">
    <source>
        <dbReference type="RuleBase" id="RU000492"/>
    </source>
</evidence>
<dbReference type="GO" id="GO:0005524">
    <property type="term" value="F:ATP binding"/>
    <property type="evidence" value="ECO:0007669"/>
    <property type="project" value="UniProtKB-UniRule"/>
</dbReference>
<evidence type="ECO:0000256" key="9">
    <source>
        <dbReference type="SAM" id="MobiDB-lite"/>
    </source>
</evidence>
<dbReference type="eggNOG" id="KOG0350">
    <property type="taxonomic scope" value="Eukaryota"/>
</dbReference>
<dbReference type="InterPro" id="IPR000629">
    <property type="entry name" value="RNA-helicase_DEAD-box_CS"/>
</dbReference>
<feature type="compositionally biased region" description="Basic and acidic residues" evidence="9">
    <location>
        <begin position="165"/>
        <end position="175"/>
    </location>
</feature>
<feature type="short sequence motif" description="Q motif" evidence="6">
    <location>
        <begin position="237"/>
        <end position="265"/>
    </location>
</feature>
<evidence type="ECO:0000256" key="3">
    <source>
        <dbReference type="ARBA" id="ARBA00022806"/>
    </source>
</evidence>
<dbReference type="EC" id="3.6.4.13" evidence="8"/>
<dbReference type="CDD" id="cd17956">
    <property type="entry name" value="DEADc_DDX51"/>
    <property type="match status" value="1"/>
</dbReference>
<evidence type="ECO:0000256" key="1">
    <source>
        <dbReference type="ARBA" id="ARBA00022741"/>
    </source>
</evidence>
<feature type="domain" description="Helicase C-terminal" evidence="11">
    <location>
        <begin position="529"/>
        <end position="683"/>
    </location>
</feature>
<evidence type="ECO:0000256" key="8">
    <source>
        <dbReference type="RuleBase" id="RU365068"/>
    </source>
</evidence>
<feature type="domain" description="Helicase ATP-binding" evidence="10">
    <location>
        <begin position="275"/>
        <end position="487"/>
    </location>
</feature>
<keyword evidence="2 7" id="KW-0378">Hydrolase</keyword>
<evidence type="ECO:0000313" key="13">
    <source>
        <dbReference type="EMBL" id="EGD75025.1"/>
    </source>
</evidence>
<dbReference type="KEGG" id="sre:PTSG_07250"/>
<dbReference type="InterPro" id="IPR014001">
    <property type="entry name" value="Helicase_ATP-bd"/>
</dbReference>
<evidence type="ECO:0000256" key="2">
    <source>
        <dbReference type="ARBA" id="ARBA00022801"/>
    </source>
</evidence>
<reference evidence="13" key="1">
    <citation type="submission" date="2009-08" db="EMBL/GenBank/DDBJ databases">
        <title>Annotation of Salpingoeca rosetta.</title>
        <authorList>
            <consortium name="The Broad Institute Genome Sequencing Platform"/>
            <person name="Russ C."/>
            <person name="Cuomo C."/>
            <person name="Burger G."/>
            <person name="Gray M.W."/>
            <person name="Holland P.W.H."/>
            <person name="King N."/>
            <person name="Lang F.B.F."/>
            <person name="Roger A.J."/>
            <person name="Ruiz-Trillo I."/>
            <person name="Young S.K."/>
            <person name="Zeng Q."/>
            <person name="Gargeya S."/>
            <person name="Alvarado L."/>
            <person name="Berlin A."/>
            <person name="Chapman S.B."/>
            <person name="Chen Z."/>
            <person name="Freedman E."/>
            <person name="Gellesch M."/>
            <person name="Goldberg J."/>
            <person name="Griggs A."/>
            <person name="Gujja S."/>
            <person name="Heilman E."/>
            <person name="Heiman D."/>
            <person name="Howarth C."/>
            <person name="Mehta T."/>
            <person name="Neiman D."/>
            <person name="Pearson M."/>
            <person name="Roberts A."/>
            <person name="Saif S."/>
            <person name="Shea T."/>
            <person name="Shenoy N."/>
            <person name="Sisk P."/>
            <person name="Stolte C."/>
            <person name="Sykes S."/>
            <person name="White J."/>
            <person name="Yandava C."/>
            <person name="Haas B."/>
            <person name="Nusbaum C."/>
            <person name="Birren B."/>
        </authorList>
    </citation>
    <scope>NUCLEOTIDE SEQUENCE [LARGE SCALE GENOMIC DNA]</scope>
    <source>
        <strain evidence="13">ATCC 50818</strain>
    </source>
</reference>
<evidence type="ECO:0000259" key="11">
    <source>
        <dbReference type="PROSITE" id="PS51194"/>
    </source>
</evidence>
<dbReference type="InterPro" id="IPR011545">
    <property type="entry name" value="DEAD/DEAH_box_helicase_dom"/>
</dbReference>
<dbReference type="PROSITE" id="PS51194">
    <property type="entry name" value="HELICASE_CTER"/>
    <property type="match status" value="1"/>
</dbReference>
<sequence>MGDEDDTQLLAAAGAVLAEVRESAKKKKQQNAKDRAANRKEGKRKKEDKEKDKARRRSKKSGSNTGQGAADGDVDGEAEAAGDGEQPTKQAKVQDASDLGGSSAAQASEAADSKKMMKKKKKKKEKKEKKHKLKEGSKAAEDTSTNETALAMKSASATATAEDATEQKTEEEQQQHHHQNNNKKKKKKEKQGKSGSHEQEWQPRKQKTMMQRNTGGLVHWLDHPVRVDALIKPDELLPMETLGLHPRLLAQLKVAGFSRLFPVQAVIVPDMLRSRHSAYPAGDICVSAPTGSGKTLAYVIPILQRLCTRVVPQLRAVVVLPTRQLVQQVHAVFEACSRNIHADSTVPIRVAMCAGQTALWKEQQLLQPRLDGSSAVDIVITTPGRLVDHIDRTDGFTLQHVEFLVVDEADRLLMQSYQSWLSKLHNCLFAGGRPDPTNLTPQMYALMRAACAHNFPGVHVQKMFFSATLSRDPQIIANLRLCFPRMYLATQTGQAVVCVFGGKKGVNTVIPPQLHEHSIVCSASEKPLVLLYLLSSLQMDRTLVFASSVETTTRLYTLLKLFGAVRVQQISSKQDARKSSGILKKFERGEISVLVCSDTMARGIDLANVENVICYDCPSKPKTYIHRCLGRFRRLRRMIDAKTVDRMDVRPDDFAEHMDRYELALQELAAVYNKKPTAEEDGEYEAAHVLERQLVRALNVPGAGAVLRQRREEEQEAEEGDGDGDGDDGDGEEDEKKEKGVEGKKEERKKQ</sequence>
<feature type="compositionally biased region" description="Basic and acidic residues" evidence="9">
    <location>
        <begin position="191"/>
        <end position="203"/>
    </location>
</feature>
<keyword evidence="3 7" id="KW-0347">Helicase</keyword>
<dbReference type="InterPro" id="IPR014014">
    <property type="entry name" value="RNA_helicase_DEAD_Q_motif"/>
</dbReference>
<dbReference type="PROSITE" id="PS51192">
    <property type="entry name" value="HELICASE_ATP_BIND_1"/>
    <property type="match status" value="1"/>
</dbReference>
<dbReference type="RefSeq" id="XP_004992669.1">
    <property type="nucleotide sequence ID" value="XM_004992612.1"/>
</dbReference>
<name>F2UEH5_SALR5</name>
<dbReference type="Pfam" id="PF00270">
    <property type="entry name" value="DEAD"/>
    <property type="match status" value="1"/>
</dbReference>
<feature type="compositionally biased region" description="Acidic residues" evidence="9">
    <location>
        <begin position="72"/>
        <end position="82"/>
    </location>
</feature>
<dbReference type="EMBL" id="GL832970">
    <property type="protein sequence ID" value="EGD75025.1"/>
    <property type="molecule type" value="Genomic_DNA"/>
</dbReference>
<feature type="region of interest" description="Disordered" evidence="9">
    <location>
        <begin position="704"/>
        <end position="751"/>
    </location>
</feature>
<feature type="region of interest" description="Disordered" evidence="9">
    <location>
        <begin position="21"/>
        <end position="208"/>
    </location>
</feature>
<dbReference type="AlphaFoldDB" id="F2UEH5"/>
<keyword evidence="4 7" id="KW-0067">ATP-binding</keyword>
<comment type="function">
    <text evidence="8">RNA helicase.</text>
</comment>
<proteinExistence type="inferred from homology"/>
<dbReference type="InterPro" id="IPR001650">
    <property type="entry name" value="Helicase_C-like"/>
</dbReference>
<keyword evidence="14" id="KW-1185">Reference proteome</keyword>
<feature type="compositionally biased region" description="Basic and acidic residues" evidence="9">
    <location>
        <begin position="31"/>
        <end position="53"/>
    </location>
</feature>
<evidence type="ECO:0000313" key="14">
    <source>
        <dbReference type="Proteomes" id="UP000007799"/>
    </source>
</evidence>
<comment type="similarity">
    <text evidence="7">Belongs to the DEAD box helicase family.</text>
</comment>